<evidence type="ECO:0000256" key="1">
    <source>
        <dbReference type="ARBA" id="ARBA00004141"/>
    </source>
</evidence>
<feature type="transmembrane region" description="Helical" evidence="8">
    <location>
        <begin position="45"/>
        <end position="66"/>
    </location>
</feature>
<evidence type="ECO:0000256" key="3">
    <source>
        <dbReference type="ARBA" id="ARBA00022448"/>
    </source>
</evidence>
<feature type="transmembrane region" description="Helical" evidence="8">
    <location>
        <begin position="606"/>
        <end position="634"/>
    </location>
</feature>
<dbReference type="InterPro" id="IPR027815">
    <property type="entry name" value="CSC1/OSCA1-like_cyt"/>
</dbReference>
<keyword evidence="4 8" id="KW-0812">Transmembrane</keyword>
<feature type="transmembrane region" description="Helical" evidence="8">
    <location>
        <begin position="175"/>
        <end position="194"/>
    </location>
</feature>
<dbReference type="GO" id="GO:0005886">
    <property type="term" value="C:plasma membrane"/>
    <property type="evidence" value="ECO:0007669"/>
    <property type="project" value="TreeGrafter"/>
</dbReference>
<evidence type="ECO:0000256" key="4">
    <source>
        <dbReference type="ARBA" id="ARBA00022692"/>
    </source>
</evidence>
<dbReference type="PANTHER" id="PTHR13018">
    <property type="entry name" value="PROBABLE MEMBRANE PROTEIN DUF221-RELATED"/>
    <property type="match status" value="1"/>
</dbReference>
<dbReference type="PANTHER" id="PTHR13018:SF149">
    <property type="entry name" value="DOMAIN PROTEIN, PUTATIVE (AFU_ORTHOLOGUE AFUA_3G11660)-RELATED"/>
    <property type="match status" value="1"/>
</dbReference>
<evidence type="ECO:0000256" key="8">
    <source>
        <dbReference type="SAM" id="Phobius"/>
    </source>
</evidence>
<proteinExistence type="inferred from homology"/>
<dbReference type="Pfam" id="PF13967">
    <property type="entry name" value="RSN1_TM"/>
    <property type="match status" value="1"/>
</dbReference>
<sequence>MDVLQTIHRRQTTTGQTNTNGGLSTGEQVLQLLSNPFQASLQTNAFWASLATSIGISAALALLFCFMRPRNTIVYAPKLKNSDKDHAPPPLGKGLFSWVKPVTSANEPFLVAKIGMDAVIFLRFTRMLRNIFVVLGFLGLVLMIPVNVGLGNKAVSRGSSGFAIMTPLFIFGKGLWAQVVLAWVIDVVIIYFLWHNYRRVHKLRRGYLESPEYQASLHARTLLIRDIPPKFRNNEGIVRVIEDVNPTGVIPRTTIGRNVKILPDLIEEHEEAVRELESVLAKYMKHPDRLPPRRPTMKAPSKYKGPTTNGKVDAIDYLTDRIRELETKINYIRERVDTRDPMPYGFASWDEIQDAHTVAYLARSKRPHGARIQLAPRPNDLIWSNLKLSRGSRKNKSVMNAVWITVLTILWTPLNAGIAVFLSNFSNLGLVWKGFRNTLQAHHTGWAILQGIAAPAITSLVYLVLPIIFRRLQIRAGDVTKTERERHVLRNLYSFFTFNNLIVFSIFSAIWQYVTVVIQYNREGNDTWTSLRQGRFFLVITTSLCQISPFWVTWILQRNLGAAADLAQLWHLTCVWFARTFMAPTPRQNIEWTAPPAFDYASYYNYFLFYTTVALCYSTLQPIVLVVTALYFTIDAVCKKYLLMYVFVTKTESGGQFWVTIFNRIVFATILSNVVIGVVVKARGGWDLVAALVPLLFIMIGFKIYCMKTFDLDLKYYARGRMHDTERLPSNGKPRKVEKISSKFGHPALYKPLMTPMVHEKAKDVLGQVYRGRLNSEGGQSMAFSDIAMQPMNHTGKVVQDVPFEIVPEAQQDFQFYKNRSDFRGQGGDTPSRTATPIPFGGTDGYNSAESSRPQTPIVYTGKEGYCSPGSTRAQTPVHSTRKEEYSSPEGSRGGSHSPRLSQQYHGVGVHRKPVDPSHVPPQIRAAALGVPEAGDLGIQHGYYNDITDDRANLLHGVGDIRTPNGEFMSLDRWQTHEDGREGSDTIPYRDYNYSGGHTPSEEMNTGYDYFRGRR</sequence>
<dbReference type="InterPro" id="IPR032880">
    <property type="entry name" value="CSC1/OSCA1-like_N"/>
</dbReference>
<evidence type="ECO:0000256" key="2">
    <source>
        <dbReference type="ARBA" id="ARBA00007779"/>
    </source>
</evidence>
<feature type="region of interest" description="Disordered" evidence="7">
    <location>
        <begin position="287"/>
        <end position="306"/>
    </location>
</feature>
<gene>
    <name evidence="12" type="ORF">HRR80_000449</name>
</gene>
<feature type="transmembrane region" description="Helical" evidence="8">
    <location>
        <begin position="655"/>
        <end position="680"/>
    </location>
</feature>
<feature type="transmembrane region" description="Helical" evidence="8">
    <location>
        <begin position="492"/>
        <end position="514"/>
    </location>
</feature>
<dbReference type="InterPro" id="IPR003864">
    <property type="entry name" value="CSC1/OSCA1-like_7TM"/>
</dbReference>
<keyword evidence="6 8" id="KW-0472">Membrane</keyword>
<comment type="caution">
    <text evidence="12">The sequence shown here is derived from an EMBL/GenBank/DDBJ whole genome shotgun (WGS) entry which is preliminary data.</text>
</comment>
<feature type="compositionally biased region" description="Polar residues" evidence="7">
    <location>
        <begin position="845"/>
        <end position="855"/>
    </location>
</feature>
<evidence type="ECO:0000259" key="9">
    <source>
        <dbReference type="Pfam" id="PF02714"/>
    </source>
</evidence>
<feature type="domain" description="CSC1/OSCA1-like cytosolic" evidence="11">
    <location>
        <begin position="219"/>
        <end position="385"/>
    </location>
</feature>
<keyword evidence="3" id="KW-0813">Transport</keyword>
<feature type="transmembrane region" description="Helical" evidence="8">
    <location>
        <begin position="534"/>
        <end position="556"/>
    </location>
</feature>
<feature type="compositionally biased region" description="Low complexity" evidence="7">
    <location>
        <begin position="12"/>
        <end position="22"/>
    </location>
</feature>
<feature type="region of interest" description="Disordered" evidence="7">
    <location>
        <begin position="995"/>
        <end position="1015"/>
    </location>
</feature>
<protein>
    <recommendedName>
        <fullName evidence="14">DUF221 domain-containing protein</fullName>
    </recommendedName>
</protein>
<evidence type="ECO:0000313" key="12">
    <source>
        <dbReference type="EMBL" id="KAJ8995689.1"/>
    </source>
</evidence>
<dbReference type="GO" id="GO:0005227">
    <property type="term" value="F:calcium-activated cation channel activity"/>
    <property type="evidence" value="ECO:0007669"/>
    <property type="project" value="InterPro"/>
</dbReference>
<name>A0AAN6F3G9_EXODE</name>
<evidence type="ECO:0000313" key="13">
    <source>
        <dbReference type="Proteomes" id="UP001161757"/>
    </source>
</evidence>
<comment type="similarity">
    <text evidence="2">Belongs to the CSC1 (TC 1.A.17) family.</text>
</comment>
<reference evidence="12" key="1">
    <citation type="submission" date="2023-01" db="EMBL/GenBank/DDBJ databases">
        <title>Exophiala dermititidis isolated from Cystic Fibrosis Patient.</title>
        <authorList>
            <person name="Kurbessoian T."/>
            <person name="Crocker A."/>
            <person name="Murante D."/>
            <person name="Hogan D.A."/>
            <person name="Stajich J.E."/>
        </authorList>
    </citation>
    <scope>NUCLEOTIDE SEQUENCE</scope>
    <source>
        <strain evidence="12">Ex8</strain>
    </source>
</reference>
<organism evidence="12 13">
    <name type="scientific">Exophiala dermatitidis</name>
    <name type="common">Black yeast-like fungus</name>
    <name type="synonym">Wangiella dermatitidis</name>
    <dbReference type="NCBI Taxonomy" id="5970"/>
    <lineage>
        <taxon>Eukaryota</taxon>
        <taxon>Fungi</taxon>
        <taxon>Dikarya</taxon>
        <taxon>Ascomycota</taxon>
        <taxon>Pezizomycotina</taxon>
        <taxon>Eurotiomycetes</taxon>
        <taxon>Chaetothyriomycetidae</taxon>
        <taxon>Chaetothyriales</taxon>
        <taxon>Herpotrichiellaceae</taxon>
        <taxon>Exophiala</taxon>
    </lineage>
</organism>
<accession>A0AAN6F3G9</accession>
<feature type="domain" description="CSC1/OSCA1-like N-terminal transmembrane" evidence="10">
    <location>
        <begin position="45"/>
        <end position="195"/>
    </location>
</feature>
<feature type="region of interest" description="Disordered" evidence="7">
    <location>
        <begin position="1"/>
        <end position="23"/>
    </location>
</feature>
<evidence type="ECO:0000259" key="11">
    <source>
        <dbReference type="Pfam" id="PF14703"/>
    </source>
</evidence>
<feature type="region of interest" description="Disordered" evidence="7">
    <location>
        <begin position="822"/>
        <end position="913"/>
    </location>
</feature>
<dbReference type="Pfam" id="PF14703">
    <property type="entry name" value="PHM7_cyt"/>
    <property type="match status" value="1"/>
</dbReference>
<evidence type="ECO:0000256" key="6">
    <source>
        <dbReference type="ARBA" id="ARBA00023136"/>
    </source>
</evidence>
<keyword evidence="5 8" id="KW-1133">Transmembrane helix</keyword>
<dbReference type="EMBL" id="JAJGCB010000001">
    <property type="protein sequence ID" value="KAJ8995689.1"/>
    <property type="molecule type" value="Genomic_DNA"/>
</dbReference>
<evidence type="ECO:0008006" key="14">
    <source>
        <dbReference type="Google" id="ProtNLM"/>
    </source>
</evidence>
<feature type="transmembrane region" description="Helical" evidence="8">
    <location>
        <begin position="401"/>
        <end position="425"/>
    </location>
</feature>
<feature type="transmembrane region" description="Helical" evidence="8">
    <location>
        <begin position="131"/>
        <end position="150"/>
    </location>
</feature>
<feature type="transmembrane region" description="Helical" evidence="8">
    <location>
        <begin position="445"/>
        <end position="465"/>
    </location>
</feature>
<dbReference type="AlphaFoldDB" id="A0AAN6F3G9"/>
<dbReference type="InterPro" id="IPR045122">
    <property type="entry name" value="Csc1-like"/>
</dbReference>
<evidence type="ECO:0000256" key="7">
    <source>
        <dbReference type="SAM" id="MobiDB-lite"/>
    </source>
</evidence>
<feature type="domain" description="CSC1/OSCA1-like 7TM region" evidence="9">
    <location>
        <begin position="397"/>
        <end position="676"/>
    </location>
</feature>
<feature type="transmembrane region" description="Helical" evidence="8">
    <location>
        <begin position="686"/>
        <end position="706"/>
    </location>
</feature>
<feature type="compositionally biased region" description="Polar residues" evidence="7">
    <location>
        <begin position="869"/>
        <end position="879"/>
    </location>
</feature>
<comment type="subcellular location">
    <subcellularLocation>
        <location evidence="1">Membrane</location>
        <topology evidence="1">Multi-pass membrane protein</topology>
    </subcellularLocation>
</comment>
<dbReference type="Pfam" id="PF02714">
    <property type="entry name" value="RSN1_7TM"/>
    <property type="match status" value="1"/>
</dbReference>
<dbReference type="Proteomes" id="UP001161757">
    <property type="component" value="Unassembled WGS sequence"/>
</dbReference>
<evidence type="ECO:0000259" key="10">
    <source>
        <dbReference type="Pfam" id="PF13967"/>
    </source>
</evidence>
<evidence type="ECO:0000256" key="5">
    <source>
        <dbReference type="ARBA" id="ARBA00022989"/>
    </source>
</evidence>